<accession>A0ABQ7QCC4</accession>
<feature type="compositionally biased region" description="Basic and acidic residues" evidence="1">
    <location>
        <begin position="35"/>
        <end position="53"/>
    </location>
</feature>
<evidence type="ECO:0000256" key="2">
    <source>
        <dbReference type="SAM" id="Phobius"/>
    </source>
</evidence>
<keyword evidence="2" id="KW-0472">Membrane</keyword>
<evidence type="ECO:0000313" key="4">
    <source>
        <dbReference type="Proteomes" id="UP000823941"/>
    </source>
</evidence>
<proteinExistence type="predicted"/>
<keyword evidence="4" id="KW-1185">Reference proteome</keyword>
<feature type="compositionally biased region" description="Basic and acidic residues" evidence="1">
    <location>
        <begin position="62"/>
        <end position="83"/>
    </location>
</feature>
<sequence>MVLRAGYEPATYGYSALFLVLLAGGIWMGKKLRCKPRETKGTRPDKDEIELRQIRTTSQLEAARRPDNRATGPRRPDDADQTQRDFIIGANNLAFNFD</sequence>
<feature type="region of interest" description="Disordered" evidence="1">
    <location>
        <begin position="35"/>
        <end position="83"/>
    </location>
</feature>
<keyword evidence="2" id="KW-1133">Transmembrane helix</keyword>
<dbReference type="EMBL" id="JAHIBW010000019">
    <property type="protein sequence ID" value="KAG7301613.1"/>
    <property type="molecule type" value="Genomic_DNA"/>
</dbReference>
<name>A0ABQ7QCC4_PLUXY</name>
<dbReference type="Proteomes" id="UP000823941">
    <property type="component" value="Chromosome 19"/>
</dbReference>
<evidence type="ECO:0000256" key="1">
    <source>
        <dbReference type="SAM" id="MobiDB-lite"/>
    </source>
</evidence>
<keyword evidence="2" id="KW-0812">Transmembrane</keyword>
<reference evidence="3 4" key="1">
    <citation type="submission" date="2021-06" db="EMBL/GenBank/DDBJ databases">
        <title>A haploid diamondback moth (Plutella xylostella L.) genome assembly resolves 31 chromosomes and identifies a diamide resistance mutation.</title>
        <authorList>
            <person name="Ward C.M."/>
            <person name="Perry K.D."/>
            <person name="Baker G."/>
            <person name="Powis K."/>
            <person name="Heckel D.G."/>
            <person name="Baxter S.W."/>
        </authorList>
    </citation>
    <scope>NUCLEOTIDE SEQUENCE [LARGE SCALE GENOMIC DNA]</scope>
    <source>
        <strain evidence="3 4">LV</strain>
        <tissue evidence="3">Single pupa</tissue>
    </source>
</reference>
<protein>
    <submittedName>
        <fullName evidence="3">Uncharacterized protein</fullName>
    </submittedName>
</protein>
<comment type="caution">
    <text evidence="3">The sequence shown here is derived from an EMBL/GenBank/DDBJ whole genome shotgun (WGS) entry which is preliminary data.</text>
</comment>
<evidence type="ECO:0000313" key="3">
    <source>
        <dbReference type="EMBL" id="KAG7301613.1"/>
    </source>
</evidence>
<organism evidence="3 4">
    <name type="scientific">Plutella xylostella</name>
    <name type="common">Diamondback moth</name>
    <name type="synonym">Plutella maculipennis</name>
    <dbReference type="NCBI Taxonomy" id="51655"/>
    <lineage>
        <taxon>Eukaryota</taxon>
        <taxon>Metazoa</taxon>
        <taxon>Ecdysozoa</taxon>
        <taxon>Arthropoda</taxon>
        <taxon>Hexapoda</taxon>
        <taxon>Insecta</taxon>
        <taxon>Pterygota</taxon>
        <taxon>Neoptera</taxon>
        <taxon>Endopterygota</taxon>
        <taxon>Lepidoptera</taxon>
        <taxon>Glossata</taxon>
        <taxon>Ditrysia</taxon>
        <taxon>Yponomeutoidea</taxon>
        <taxon>Plutellidae</taxon>
        <taxon>Plutella</taxon>
    </lineage>
</organism>
<feature type="transmembrane region" description="Helical" evidence="2">
    <location>
        <begin position="12"/>
        <end position="29"/>
    </location>
</feature>
<gene>
    <name evidence="3" type="ORF">JYU34_014590</name>
</gene>